<dbReference type="Pfam" id="PF01222">
    <property type="entry name" value="ERG4_ERG24"/>
    <property type="match status" value="1"/>
</dbReference>
<keyword evidence="13" id="KW-1207">Sterol metabolism</keyword>
<sequence>MSGRRGRSKSLRSQESSRTREILQNASAALEVAGDLASLIPVPVLSSVFTAAKCIVDASIVSTVDYPLFAIKLESQQKIQQDKRAAAKFAEYAASLTCHVHKTLRGKENMINKDLNLSLTQLSSILEEVKVYMEYQAALGLWQRLCYRTDISDKLAEYKTRMAYTMQTFTTTSNLRLELSLRYLKDGMDELRAATINSQAYDGQAFEHSKRVLKLVRNIPRIPFAQLECYANDPSSSFLVLKGGLTSMFEYLVDLGSIDYFVERLRFVERLMISASGRLAFGYGDDIVQRSDADNAATRVLISWPKVGVAEGLHILVEREDDTLTSLHTALVNTKTRLSFNAVSRPWGQYIDELSSGITSFVSVTNSEPLAVGSIGYFQPQDSGLQFVVLENSFEGVVNVRTTTQLRTWTVEKINSGLRFCEENDWQDIVDENVSMPLCLTVMAGPQSGFRISQVDVESLVIEVTGVIERGTAIFADETSESSLHAHFQPQHTYFHAQPPNKNGFLQKPWGYLSRTHVTSESTDSTLEKDLAATDFSERASNTFDLNLAGVAAQLKHSIVMRRSASDFYSELAHSLLGAIKKAPVRTSLPPSSSSMSENVTEVANGELRQRRLAKIVAPSDEGRKTDERLDKHEHYEFGGPIGVTAMMTGFPILMYYLWICLWFYDGMLVYPTSVDDIQPFLIKMWDHVRVDASPNAFGWKVYSGFFFFQLFIAFIIPGYQQEGLPVPSLGYKTLMYNCNALSCLYVTMITAAALHLTNTFRLTTIIDNYGHLMTVANIYGFAVSFGVYFWTVARGEQIRMSGNFLYDIFMGAALNPRIGSVDLKMWAEVRIPWNIVFFLAVSGACKQYEAYGYVTANMAFMCLATWLYVNACGKGEECIPQTWDMFHEKWGFMVIFWNFSGVPFTYVYSVVYMASHDPSEYQFSKPTYVLLFATLLTAYYIFDTSMSQKSRFKMQTQGTFKWRKAFPQLPWGTIENPTYIQTAHGNRLLTSGWWAFARKPNYTADWVQSLTWGLCIGSASKIPYFYSVFFITVLVHRCGRDFERCALKYGKDWEKYCETVKYKFIPGIY</sequence>
<dbReference type="Gene3D" id="1.20.120.1630">
    <property type="match status" value="1"/>
</dbReference>
<comment type="catalytic activity">
    <reaction evidence="17">
        <text>ergosterol + NADP(+) = ergosta-5,7,22,24(28)-tetraen-3beta-ol + NADPH + H(+)</text>
        <dbReference type="Rhea" id="RHEA:18501"/>
        <dbReference type="ChEBI" id="CHEBI:15378"/>
        <dbReference type="ChEBI" id="CHEBI:16933"/>
        <dbReference type="ChEBI" id="CHEBI:18249"/>
        <dbReference type="ChEBI" id="CHEBI:57783"/>
        <dbReference type="ChEBI" id="CHEBI:58349"/>
        <dbReference type="EC" id="1.3.1.71"/>
    </reaction>
    <physiologicalReaction direction="right-to-left" evidence="17">
        <dbReference type="Rhea" id="RHEA:18503"/>
    </physiologicalReaction>
</comment>
<name>A0A4S4L703_9AGAM</name>
<comment type="pathway">
    <text evidence="15">Steroid metabolism; ergosterol biosynthesis.</text>
</comment>
<dbReference type="OrthoDB" id="5326588at2759"/>
<keyword evidence="9" id="KW-0560">Oxidoreductase</keyword>
<feature type="transmembrane region" description="Helical" evidence="18">
    <location>
        <begin position="851"/>
        <end position="870"/>
    </location>
</feature>
<evidence type="ECO:0000256" key="12">
    <source>
        <dbReference type="ARBA" id="ARBA00023136"/>
    </source>
</evidence>
<comment type="caution">
    <text evidence="19">The sequence shown here is derived from an EMBL/GenBank/DDBJ whole genome shotgun (WGS) entry which is preliminary data.</text>
</comment>
<dbReference type="InterPro" id="IPR001171">
    <property type="entry name" value="ERG24_DHCR-like"/>
</dbReference>
<keyword evidence="20" id="KW-1185">Reference proteome</keyword>
<accession>A0A4S4L703</accession>
<dbReference type="PROSITE" id="PS01018">
    <property type="entry name" value="STEROL_REDUCT_2"/>
    <property type="match status" value="1"/>
</dbReference>
<feature type="transmembrane region" description="Helical" evidence="18">
    <location>
        <begin position="741"/>
        <end position="758"/>
    </location>
</feature>
<dbReference type="InterPro" id="IPR018083">
    <property type="entry name" value="Sterol_reductase_CS"/>
</dbReference>
<evidence type="ECO:0000256" key="5">
    <source>
        <dbReference type="ARBA" id="ARBA00022824"/>
    </source>
</evidence>
<evidence type="ECO:0000256" key="2">
    <source>
        <dbReference type="ARBA" id="ARBA00005402"/>
    </source>
</evidence>
<keyword evidence="8 18" id="KW-1133">Transmembrane helix</keyword>
<evidence type="ECO:0000256" key="8">
    <source>
        <dbReference type="ARBA" id="ARBA00022989"/>
    </source>
</evidence>
<evidence type="ECO:0000313" key="19">
    <source>
        <dbReference type="EMBL" id="THH05410.1"/>
    </source>
</evidence>
<keyword evidence="7" id="KW-0752">Steroid biosynthesis</keyword>
<evidence type="ECO:0000256" key="10">
    <source>
        <dbReference type="ARBA" id="ARBA00023011"/>
    </source>
</evidence>
<gene>
    <name evidence="19" type="ORF">EW145_g4816</name>
</gene>
<evidence type="ECO:0000256" key="14">
    <source>
        <dbReference type="ARBA" id="ARBA00023221"/>
    </source>
</evidence>
<protein>
    <recommendedName>
        <fullName evidence="16">Delta(24(24(1)))-sterol reductase</fullName>
        <ecNumber evidence="16">1.3.1.71</ecNumber>
    </recommendedName>
</protein>
<dbReference type="CDD" id="cd21037">
    <property type="entry name" value="MLKL_NTD"/>
    <property type="match status" value="1"/>
</dbReference>
<feature type="transmembrane region" description="Helical" evidence="18">
    <location>
        <begin position="702"/>
        <end position="720"/>
    </location>
</feature>
<feature type="transmembrane region" description="Helical" evidence="18">
    <location>
        <begin position="891"/>
        <end position="915"/>
    </location>
</feature>
<proteinExistence type="inferred from homology"/>
<keyword evidence="14" id="KW-0753">Steroid metabolism</keyword>
<evidence type="ECO:0000256" key="4">
    <source>
        <dbReference type="ARBA" id="ARBA00022692"/>
    </source>
</evidence>
<dbReference type="GO" id="GO:0006696">
    <property type="term" value="P:ergosterol biosynthetic process"/>
    <property type="evidence" value="ECO:0007669"/>
    <property type="project" value="TreeGrafter"/>
</dbReference>
<keyword evidence="11" id="KW-0443">Lipid metabolism</keyword>
<dbReference type="FunFam" id="1.20.120.1630:FF:000003">
    <property type="entry name" value="C-24(28) sterol reductase"/>
    <property type="match status" value="1"/>
</dbReference>
<evidence type="ECO:0000256" key="9">
    <source>
        <dbReference type="ARBA" id="ARBA00023002"/>
    </source>
</evidence>
<evidence type="ECO:0000256" key="15">
    <source>
        <dbReference type="ARBA" id="ARBA00029435"/>
    </source>
</evidence>
<feature type="transmembrane region" description="Helical" evidence="18">
    <location>
        <begin position="927"/>
        <end position="943"/>
    </location>
</feature>
<dbReference type="EMBL" id="SGPK01000263">
    <property type="protein sequence ID" value="THH05410.1"/>
    <property type="molecule type" value="Genomic_DNA"/>
</dbReference>
<evidence type="ECO:0000256" key="18">
    <source>
        <dbReference type="SAM" id="Phobius"/>
    </source>
</evidence>
<evidence type="ECO:0000256" key="3">
    <source>
        <dbReference type="ARBA" id="ARBA00022516"/>
    </source>
</evidence>
<evidence type="ECO:0000256" key="11">
    <source>
        <dbReference type="ARBA" id="ARBA00023098"/>
    </source>
</evidence>
<dbReference type="Proteomes" id="UP000308199">
    <property type="component" value="Unassembled WGS sequence"/>
</dbReference>
<keyword evidence="5" id="KW-0256">Endoplasmic reticulum</keyword>
<comment type="subcellular location">
    <subcellularLocation>
        <location evidence="1">Endoplasmic reticulum membrane</location>
        <topology evidence="1">Multi-pass membrane protein</topology>
    </subcellularLocation>
</comment>
<evidence type="ECO:0000256" key="17">
    <source>
        <dbReference type="ARBA" id="ARBA00048918"/>
    </source>
</evidence>
<keyword evidence="3" id="KW-0444">Lipid biosynthesis</keyword>
<keyword evidence="10" id="KW-0756">Sterol biosynthesis</keyword>
<dbReference type="GO" id="GO:0005789">
    <property type="term" value="C:endoplasmic reticulum membrane"/>
    <property type="evidence" value="ECO:0007669"/>
    <property type="project" value="UniProtKB-SubCell"/>
</dbReference>
<evidence type="ECO:0000256" key="7">
    <source>
        <dbReference type="ARBA" id="ARBA00022955"/>
    </source>
</evidence>
<evidence type="ECO:0000256" key="16">
    <source>
        <dbReference type="ARBA" id="ARBA00038892"/>
    </source>
</evidence>
<feature type="transmembrane region" description="Helical" evidence="18">
    <location>
        <begin position="642"/>
        <end position="665"/>
    </location>
</feature>
<feature type="transmembrane region" description="Helical" evidence="18">
    <location>
        <begin position="770"/>
        <end position="791"/>
    </location>
</feature>
<keyword evidence="4 18" id="KW-0812">Transmembrane</keyword>
<comment type="similarity">
    <text evidence="2">Belongs to the ERG4/ERG24 family.</text>
</comment>
<keyword evidence="12 18" id="KW-0472">Membrane</keyword>
<dbReference type="PANTHER" id="PTHR21257">
    <property type="entry name" value="DELTA(14)-STEROL REDUCTASE"/>
    <property type="match status" value="1"/>
</dbReference>
<dbReference type="PROSITE" id="PS01017">
    <property type="entry name" value="STEROL_REDUCT_1"/>
    <property type="match status" value="1"/>
</dbReference>
<dbReference type="EC" id="1.3.1.71" evidence="16"/>
<evidence type="ECO:0000256" key="1">
    <source>
        <dbReference type="ARBA" id="ARBA00004477"/>
    </source>
</evidence>
<organism evidence="19 20">
    <name type="scientific">Phellinidium pouzarii</name>
    <dbReference type="NCBI Taxonomy" id="167371"/>
    <lineage>
        <taxon>Eukaryota</taxon>
        <taxon>Fungi</taxon>
        <taxon>Dikarya</taxon>
        <taxon>Basidiomycota</taxon>
        <taxon>Agaricomycotina</taxon>
        <taxon>Agaricomycetes</taxon>
        <taxon>Hymenochaetales</taxon>
        <taxon>Hymenochaetaceae</taxon>
        <taxon>Phellinidium</taxon>
    </lineage>
</organism>
<dbReference type="PANTHER" id="PTHR21257:SF31">
    <property type="entry name" value="DELTA(24(24(1)))-STEROL REDUCTASE ERG4"/>
    <property type="match status" value="1"/>
</dbReference>
<keyword evidence="6" id="KW-0521">NADP</keyword>
<evidence type="ECO:0000313" key="20">
    <source>
        <dbReference type="Proteomes" id="UP000308199"/>
    </source>
</evidence>
<evidence type="ECO:0000256" key="13">
    <source>
        <dbReference type="ARBA" id="ARBA00023166"/>
    </source>
</evidence>
<reference evidence="19 20" key="1">
    <citation type="submission" date="2019-02" db="EMBL/GenBank/DDBJ databases">
        <title>Genome sequencing of the rare red list fungi Phellinidium pouzarii.</title>
        <authorList>
            <person name="Buettner E."/>
            <person name="Kellner H."/>
        </authorList>
    </citation>
    <scope>NUCLEOTIDE SEQUENCE [LARGE SCALE GENOMIC DNA]</scope>
    <source>
        <strain evidence="19 20">DSM 108285</strain>
    </source>
</reference>
<evidence type="ECO:0000256" key="6">
    <source>
        <dbReference type="ARBA" id="ARBA00022857"/>
    </source>
</evidence>
<dbReference type="GO" id="GO:0000246">
    <property type="term" value="F:Delta24(24-1) sterol reductase activity"/>
    <property type="evidence" value="ECO:0007669"/>
    <property type="project" value="UniProtKB-EC"/>
</dbReference>
<dbReference type="AlphaFoldDB" id="A0A4S4L703"/>
<dbReference type="InterPro" id="IPR059179">
    <property type="entry name" value="MLKL-like_MCAfunc"/>
</dbReference>